<evidence type="ECO:0000313" key="3">
    <source>
        <dbReference type="Proteomes" id="UP000180254"/>
    </source>
</evidence>
<name>A0A1S1V732_9FIRM</name>
<reference evidence="2 3" key="1">
    <citation type="submission" date="2016-09" db="EMBL/GenBank/DDBJ databases">
        <title>Genome sequence of Eubacterium angustum.</title>
        <authorList>
            <person name="Poehlein A."/>
            <person name="Daniel R."/>
        </authorList>
    </citation>
    <scope>NUCLEOTIDE SEQUENCE [LARGE SCALE GENOMIC DNA]</scope>
    <source>
        <strain evidence="2 3">DSM 1989</strain>
    </source>
</reference>
<keyword evidence="1" id="KW-0812">Transmembrane</keyword>
<feature type="transmembrane region" description="Helical" evidence="1">
    <location>
        <begin position="145"/>
        <end position="163"/>
    </location>
</feature>
<dbReference type="RefSeq" id="WP_071062993.1">
    <property type="nucleotide sequence ID" value="NZ_MKIE01000004.1"/>
</dbReference>
<organism evidence="2 3">
    <name type="scientific">Andreesenia angusta</name>
    <dbReference type="NCBI Taxonomy" id="39480"/>
    <lineage>
        <taxon>Bacteria</taxon>
        <taxon>Bacillati</taxon>
        <taxon>Bacillota</taxon>
        <taxon>Tissierellia</taxon>
        <taxon>Tissierellales</taxon>
        <taxon>Gottschalkiaceae</taxon>
        <taxon>Andreesenia</taxon>
    </lineage>
</organism>
<dbReference type="AlphaFoldDB" id="A0A1S1V732"/>
<feature type="transmembrane region" description="Helical" evidence="1">
    <location>
        <begin position="66"/>
        <end position="90"/>
    </location>
</feature>
<evidence type="ECO:0000256" key="1">
    <source>
        <dbReference type="SAM" id="Phobius"/>
    </source>
</evidence>
<feature type="transmembrane region" description="Helical" evidence="1">
    <location>
        <begin position="110"/>
        <end position="133"/>
    </location>
</feature>
<dbReference type="Proteomes" id="UP000180254">
    <property type="component" value="Unassembled WGS sequence"/>
</dbReference>
<dbReference type="EMBL" id="MKIE01000004">
    <property type="protein sequence ID" value="OHW62304.1"/>
    <property type="molecule type" value="Genomic_DNA"/>
</dbReference>
<sequence>MKYSAKEIATIAITAALTVVIGLVFYMMGSVLPIPGNKFLIFAPFLGFMMYVPVDRIGRVGTVSMVSAIFAFIMGFINIFMALAILLAGISNDLLTLVFFRNYSTEFRKVASVGMYSSLSFLWAFVMSYYFTGNKLFLLIGDKRVLIPIVAVTYGLGVLGAFISKDLLKKRINRKQ</sequence>
<accession>A0A1S1V732</accession>
<dbReference type="STRING" id="39480.EUAN_13740"/>
<keyword evidence="3" id="KW-1185">Reference proteome</keyword>
<feature type="transmembrane region" description="Helical" evidence="1">
    <location>
        <begin position="7"/>
        <end position="28"/>
    </location>
</feature>
<comment type="caution">
    <text evidence="2">The sequence shown here is derived from an EMBL/GenBank/DDBJ whole genome shotgun (WGS) entry which is preliminary data.</text>
</comment>
<protein>
    <submittedName>
        <fullName evidence="2">Uncharacterized protein</fullName>
    </submittedName>
</protein>
<gene>
    <name evidence="2" type="ORF">EUAN_13740</name>
</gene>
<dbReference type="OrthoDB" id="1953360at2"/>
<evidence type="ECO:0000313" key="2">
    <source>
        <dbReference type="EMBL" id="OHW62304.1"/>
    </source>
</evidence>
<keyword evidence="1" id="KW-1133">Transmembrane helix</keyword>
<keyword evidence="1" id="KW-0472">Membrane</keyword>
<feature type="transmembrane region" description="Helical" evidence="1">
    <location>
        <begin position="34"/>
        <end position="54"/>
    </location>
</feature>
<proteinExistence type="predicted"/>